<evidence type="ECO:0000313" key="2">
    <source>
        <dbReference type="Proteomes" id="UP000186112"/>
    </source>
</evidence>
<dbReference type="InterPro" id="IPR048067">
    <property type="entry name" value="BREX_3_BrxF"/>
</dbReference>
<proteinExistence type="predicted"/>
<protein>
    <recommendedName>
        <fullName evidence="3">BREX-3 system P-loop-containing protein BrxF</fullName>
    </recommendedName>
</protein>
<dbReference type="AlphaFoldDB" id="A0A1U7M876"/>
<evidence type="ECO:0008006" key="3">
    <source>
        <dbReference type="Google" id="ProtNLM"/>
    </source>
</evidence>
<sequence length="148" mass="17755">MGELYTKYNFDLNLVKRNKTLVVICMKYDEFLKYKEIKDLSIINLGLDLSRGLKEYPMEFRNSKVLDELTNILARAQTEHILVKNLDILFNPEYKLNILNYFINLSRNRLVFIEWPGHLKGRELEYSEINYPDYQRYSIDDHKIVVVK</sequence>
<dbReference type="NCBIfam" id="NF033453">
    <property type="entry name" value="BREX_3_BrxF"/>
    <property type="match status" value="1"/>
</dbReference>
<gene>
    <name evidence="1" type="ORF">TICRE_05170</name>
</gene>
<keyword evidence="2" id="KW-1185">Reference proteome</keyword>
<dbReference type="Proteomes" id="UP000186112">
    <property type="component" value="Unassembled WGS sequence"/>
</dbReference>
<dbReference type="EMBL" id="LTDM01000006">
    <property type="protein sequence ID" value="OLS03523.1"/>
    <property type="molecule type" value="Genomic_DNA"/>
</dbReference>
<name>A0A1U7M876_TISCR</name>
<organism evidence="1 2">
    <name type="scientific">Tissierella creatinophila DSM 6911</name>
    <dbReference type="NCBI Taxonomy" id="1123403"/>
    <lineage>
        <taxon>Bacteria</taxon>
        <taxon>Bacillati</taxon>
        <taxon>Bacillota</taxon>
        <taxon>Tissierellia</taxon>
        <taxon>Tissierellales</taxon>
        <taxon>Tissierellaceae</taxon>
        <taxon>Tissierella</taxon>
    </lineage>
</organism>
<reference evidence="1 2" key="1">
    <citation type="submission" date="2016-02" db="EMBL/GenBank/DDBJ databases">
        <title>Genome sequence of Tissierella creatinophila DSM 6911.</title>
        <authorList>
            <person name="Poehlein A."/>
            <person name="Daniel R."/>
        </authorList>
    </citation>
    <scope>NUCLEOTIDE SEQUENCE [LARGE SCALE GENOMIC DNA]</scope>
    <source>
        <strain evidence="1 2">DSM 6911</strain>
    </source>
</reference>
<comment type="caution">
    <text evidence="1">The sequence shown here is derived from an EMBL/GenBank/DDBJ whole genome shotgun (WGS) entry which is preliminary data.</text>
</comment>
<accession>A0A1U7M876</accession>
<evidence type="ECO:0000313" key="1">
    <source>
        <dbReference type="EMBL" id="OLS03523.1"/>
    </source>
</evidence>